<feature type="domain" description="Knottins-like" evidence="5">
    <location>
        <begin position="7"/>
        <end position="44"/>
    </location>
</feature>
<reference evidence="6" key="2">
    <citation type="journal article" date="2024" name="Plant">
        <title>Genomic evolution and insights into agronomic trait innovations of Sesamum species.</title>
        <authorList>
            <person name="Miao H."/>
            <person name="Wang L."/>
            <person name="Qu L."/>
            <person name="Liu H."/>
            <person name="Sun Y."/>
            <person name="Le M."/>
            <person name="Wang Q."/>
            <person name="Wei S."/>
            <person name="Zheng Y."/>
            <person name="Lin W."/>
            <person name="Duan Y."/>
            <person name="Cao H."/>
            <person name="Xiong S."/>
            <person name="Wang X."/>
            <person name="Wei L."/>
            <person name="Li C."/>
            <person name="Ma Q."/>
            <person name="Ju M."/>
            <person name="Zhao R."/>
            <person name="Li G."/>
            <person name="Mu C."/>
            <person name="Tian Q."/>
            <person name="Mei H."/>
            <person name="Zhang T."/>
            <person name="Gao T."/>
            <person name="Zhang H."/>
        </authorList>
    </citation>
    <scope>NUCLEOTIDE SEQUENCE</scope>
    <source>
        <strain evidence="6">K16</strain>
    </source>
</reference>
<dbReference type="PANTHER" id="PTHR33147:SF39">
    <property type="entry name" value="DRO1 PROTEIN-RELATED"/>
    <property type="match status" value="1"/>
</dbReference>
<proteinExistence type="predicted"/>
<gene>
    <name evidence="6" type="ORF">Sango_0786300</name>
</gene>
<comment type="subcellular location">
    <subcellularLocation>
        <location evidence="1">Secreted</location>
    </subcellularLocation>
</comment>
<dbReference type="SUPFAM" id="SSF57095">
    <property type="entry name" value="Scorpion toxin-like"/>
    <property type="match status" value="1"/>
</dbReference>
<dbReference type="PROSITE" id="PS00940">
    <property type="entry name" value="GAMMA_THIONIN"/>
    <property type="match status" value="1"/>
</dbReference>
<evidence type="ECO:0000313" key="7">
    <source>
        <dbReference type="Proteomes" id="UP001289374"/>
    </source>
</evidence>
<dbReference type="PRINTS" id="PR00288">
    <property type="entry name" value="PUROTHIONIN"/>
</dbReference>
<dbReference type="GO" id="GO:0005576">
    <property type="term" value="C:extracellular region"/>
    <property type="evidence" value="ECO:0007669"/>
    <property type="project" value="UniProtKB-SubCell"/>
</dbReference>
<evidence type="ECO:0000256" key="3">
    <source>
        <dbReference type="ARBA" id="ARBA00022729"/>
    </source>
</evidence>
<evidence type="ECO:0000256" key="4">
    <source>
        <dbReference type="ARBA" id="ARBA00023157"/>
    </source>
</evidence>
<sequence>MVGEARTCESQSHRFKGTCVSSTNCASVCHTEGFSGGNCRGFVAVASAPNTVDRFVDAILGSKFTIGDRRTVAPFGVSSLHIGIS</sequence>
<keyword evidence="4" id="KW-1015">Disulfide bond</keyword>
<dbReference type="EMBL" id="JACGWL010000004">
    <property type="protein sequence ID" value="KAK4404177.1"/>
    <property type="molecule type" value="Genomic_DNA"/>
</dbReference>
<comment type="caution">
    <text evidence="6">The sequence shown here is derived from an EMBL/GenBank/DDBJ whole genome shotgun (WGS) entry which is preliminary data.</text>
</comment>
<dbReference type="InterPro" id="IPR003614">
    <property type="entry name" value="Knottins"/>
</dbReference>
<dbReference type="SMART" id="SM00505">
    <property type="entry name" value="Knot1"/>
    <property type="match status" value="1"/>
</dbReference>
<name>A0AAE2C058_9LAMI</name>
<keyword evidence="3" id="KW-0732">Signal</keyword>
<dbReference type="AlphaFoldDB" id="A0AAE2C058"/>
<evidence type="ECO:0000256" key="1">
    <source>
        <dbReference type="ARBA" id="ARBA00004613"/>
    </source>
</evidence>
<keyword evidence="2" id="KW-0964">Secreted</keyword>
<dbReference type="GO" id="GO:0006952">
    <property type="term" value="P:defense response"/>
    <property type="evidence" value="ECO:0007669"/>
    <property type="project" value="InterPro"/>
</dbReference>
<dbReference type="Gene3D" id="3.30.30.10">
    <property type="entry name" value="Knottin, scorpion toxin-like"/>
    <property type="match status" value="1"/>
</dbReference>
<dbReference type="PANTHER" id="PTHR33147">
    <property type="entry name" value="DEFENSIN-LIKE PROTEIN 1"/>
    <property type="match status" value="1"/>
</dbReference>
<accession>A0AAE2C058</accession>
<keyword evidence="7" id="KW-1185">Reference proteome</keyword>
<protein>
    <submittedName>
        <fullName evidence="6">Defensin-like protein 2</fullName>
    </submittedName>
</protein>
<dbReference type="CDD" id="cd00107">
    <property type="entry name" value="Knot1"/>
    <property type="match status" value="1"/>
</dbReference>
<dbReference type="InterPro" id="IPR008176">
    <property type="entry name" value="Defensin_plant"/>
</dbReference>
<evidence type="ECO:0000259" key="5">
    <source>
        <dbReference type="SMART" id="SM00505"/>
    </source>
</evidence>
<dbReference type="Proteomes" id="UP001289374">
    <property type="component" value="Unassembled WGS sequence"/>
</dbReference>
<dbReference type="InterPro" id="IPR036574">
    <property type="entry name" value="Scorpion_toxin-like_sf"/>
</dbReference>
<organism evidence="6 7">
    <name type="scientific">Sesamum angolense</name>
    <dbReference type="NCBI Taxonomy" id="2727404"/>
    <lineage>
        <taxon>Eukaryota</taxon>
        <taxon>Viridiplantae</taxon>
        <taxon>Streptophyta</taxon>
        <taxon>Embryophyta</taxon>
        <taxon>Tracheophyta</taxon>
        <taxon>Spermatophyta</taxon>
        <taxon>Magnoliopsida</taxon>
        <taxon>eudicotyledons</taxon>
        <taxon>Gunneridae</taxon>
        <taxon>Pentapetalae</taxon>
        <taxon>asterids</taxon>
        <taxon>lamiids</taxon>
        <taxon>Lamiales</taxon>
        <taxon>Pedaliaceae</taxon>
        <taxon>Sesamum</taxon>
    </lineage>
</organism>
<evidence type="ECO:0000313" key="6">
    <source>
        <dbReference type="EMBL" id="KAK4404177.1"/>
    </source>
</evidence>
<dbReference type="Pfam" id="PF00304">
    <property type="entry name" value="Gamma-thionin"/>
    <property type="match status" value="1"/>
</dbReference>
<reference evidence="6" key="1">
    <citation type="submission" date="2020-06" db="EMBL/GenBank/DDBJ databases">
        <authorList>
            <person name="Li T."/>
            <person name="Hu X."/>
            <person name="Zhang T."/>
            <person name="Song X."/>
            <person name="Zhang H."/>
            <person name="Dai N."/>
            <person name="Sheng W."/>
            <person name="Hou X."/>
            <person name="Wei L."/>
        </authorList>
    </citation>
    <scope>NUCLEOTIDE SEQUENCE</scope>
    <source>
        <strain evidence="6">K16</strain>
        <tissue evidence="6">Leaf</tissue>
    </source>
</reference>
<evidence type="ECO:0000256" key="2">
    <source>
        <dbReference type="ARBA" id="ARBA00022525"/>
    </source>
</evidence>